<comment type="caution">
    <text evidence="2">The sequence shown here is derived from an EMBL/GenBank/DDBJ whole genome shotgun (WGS) entry which is preliminary data.</text>
</comment>
<dbReference type="EMBL" id="LRVM01000004">
    <property type="protein sequence ID" value="KXL53089.1"/>
    <property type="molecule type" value="Genomic_DNA"/>
</dbReference>
<evidence type="ECO:0000313" key="3">
    <source>
        <dbReference type="Proteomes" id="UP000070539"/>
    </source>
</evidence>
<sequence>MNVININNCFNNLQQDEQSDIQTLPIVEGEPSFILAALKPERKLGAHYHTKGQEIYHVLEGQGVMEIGVLEDGLVKWEESCVLNAGDVFTVPPNMVHRLANTGKASLKLVFLTSPTHLNEDRFFIH</sequence>
<dbReference type="OrthoDB" id="9814553at2"/>
<protein>
    <submittedName>
        <fullName evidence="2">Glucose-6-phosphate isomerase</fullName>
    </submittedName>
</protein>
<gene>
    <name evidence="2" type="ORF">CLNEO_16320</name>
</gene>
<proteinExistence type="predicted"/>
<dbReference type="InterPro" id="IPR014710">
    <property type="entry name" value="RmlC-like_jellyroll"/>
</dbReference>
<dbReference type="RefSeq" id="WP_066087196.1">
    <property type="nucleotide sequence ID" value="NZ_LRVM01000004.1"/>
</dbReference>
<keyword evidence="2" id="KW-0413">Isomerase</keyword>
<dbReference type="InterPro" id="IPR052538">
    <property type="entry name" value="Flavonoid_dioxygenase-like"/>
</dbReference>
<feature type="domain" description="Cupin type-2" evidence="1">
    <location>
        <begin position="37"/>
        <end position="111"/>
    </location>
</feature>
<dbReference type="AlphaFoldDB" id="A0A136WFF5"/>
<dbReference type="Pfam" id="PF07883">
    <property type="entry name" value="Cupin_2"/>
    <property type="match status" value="1"/>
</dbReference>
<organism evidence="2 3">
    <name type="scientific">Anaerotignum neopropionicum</name>
    <dbReference type="NCBI Taxonomy" id="36847"/>
    <lineage>
        <taxon>Bacteria</taxon>
        <taxon>Bacillati</taxon>
        <taxon>Bacillota</taxon>
        <taxon>Clostridia</taxon>
        <taxon>Lachnospirales</taxon>
        <taxon>Anaerotignaceae</taxon>
        <taxon>Anaerotignum</taxon>
    </lineage>
</organism>
<dbReference type="GO" id="GO:0016853">
    <property type="term" value="F:isomerase activity"/>
    <property type="evidence" value="ECO:0007669"/>
    <property type="project" value="UniProtKB-KW"/>
</dbReference>
<reference evidence="2 3" key="1">
    <citation type="submission" date="2016-01" db="EMBL/GenBank/DDBJ databases">
        <title>Genome sequence of Clostridium neopropionicum X4, DSM-3847.</title>
        <authorList>
            <person name="Poehlein A."/>
            <person name="Beck M.H."/>
            <person name="Bengelsdorf F.R."/>
            <person name="Daniel R."/>
            <person name="Duerre P."/>
        </authorList>
    </citation>
    <scope>NUCLEOTIDE SEQUENCE [LARGE SCALE GENOMIC DNA]</scope>
    <source>
        <strain evidence="2 3">DSM-3847</strain>
    </source>
</reference>
<evidence type="ECO:0000259" key="1">
    <source>
        <dbReference type="Pfam" id="PF07883"/>
    </source>
</evidence>
<dbReference type="Gene3D" id="2.60.120.10">
    <property type="entry name" value="Jelly Rolls"/>
    <property type="match status" value="1"/>
</dbReference>
<dbReference type="STRING" id="36847.CLNEO_16320"/>
<keyword evidence="3" id="KW-1185">Reference proteome</keyword>
<dbReference type="SUPFAM" id="SSF51182">
    <property type="entry name" value="RmlC-like cupins"/>
    <property type="match status" value="1"/>
</dbReference>
<dbReference type="PANTHER" id="PTHR43346:SF1">
    <property type="entry name" value="QUERCETIN 2,3-DIOXYGENASE-RELATED"/>
    <property type="match status" value="1"/>
</dbReference>
<accession>A0A136WFF5</accession>
<dbReference type="InterPro" id="IPR011051">
    <property type="entry name" value="RmlC_Cupin_sf"/>
</dbReference>
<dbReference type="InterPro" id="IPR013096">
    <property type="entry name" value="Cupin_2"/>
</dbReference>
<name>A0A136WFF5_9FIRM</name>
<dbReference type="Proteomes" id="UP000070539">
    <property type="component" value="Unassembled WGS sequence"/>
</dbReference>
<dbReference type="PANTHER" id="PTHR43346">
    <property type="entry name" value="LIGAND BINDING DOMAIN PROTEIN, PUTATIVE (AFU_ORTHOLOGUE AFUA_6G14370)-RELATED"/>
    <property type="match status" value="1"/>
</dbReference>
<evidence type="ECO:0000313" key="2">
    <source>
        <dbReference type="EMBL" id="KXL53089.1"/>
    </source>
</evidence>